<proteinExistence type="predicted"/>
<evidence type="ECO:0000256" key="1">
    <source>
        <dbReference type="SAM" id="Phobius"/>
    </source>
</evidence>
<protein>
    <submittedName>
        <fullName evidence="2">Uncharacterized protein</fullName>
    </submittedName>
</protein>
<keyword evidence="3" id="KW-1185">Reference proteome</keyword>
<reference evidence="2 3" key="1">
    <citation type="submission" date="2018-06" db="EMBL/GenBank/DDBJ databases">
        <title>Genomic Encyclopedia of Archaeal and Bacterial Type Strains, Phase II (KMG-II): from individual species to whole genera.</title>
        <authorList>
            <person name="Goeker M."/>
        </authorList>
    </citation>
    <scope>NUCLEOTIDE SEQUENCE [LARGE SCALE GENOMIC DNA]</scope>
    <source>
        <strain evidence="2 3">ATCC BAA-1881</strain>
    </source>
</reference>
<keyword evidence="1" id="KW-0472">Membrane</keyword>
<accession>A0A326TUL9</accession>
<dbReference type="EMBL" id="QKUF01000042">
    <property type="protein sequence ID" value="PZW20537.1"/>
    <property type="molecule type" value="Genomic_DNA"/>
</dbReference>
<gene>
    <name evidence="2" type="ORF">EI42_05910</name>
</gene>
<dbReference type="Proteomes" id="UP000248806">
    <property type="component" value="Unassembled WGS sequence"/>
</dbReference>
<feature type="transmembrane region" description="Helical" evidence="1">
    <location>
        <begin position="21"/>
        <end position="44"/>
    </location>
</feature>
<evidence type="ECO:0000313" key="2">
    <source>
        <dbReference type="EMBL" id="PZW20537.1"/>
    </source>
</evidence>
<dbReference type="AlphaFoldDB" id="A0A326TUL9"/>
<comment type="caution">
    <text evidence="2">The sequence shown here is derived from an EMBL/GenBank/DDBJ whole genome shotgun (WGS) entry which is preliminary data.</text>
</comment>
<sequence>MLLPITITFISYILSRDMLCFVLTIVLFGIVYVTLYIYTMYIFVH</sequence>
<organism evidence="2 3">
    <name type="scientific">Thermosporothrix hazakensis</name>
    <dbReference type="NCBI Taxonomy" id="644383"/>
    <lineage>
        <taxon>Bacteria</taxon>
        <taxon>Bacillati</taxon>
        <taxon>Chloroflexota</taxon>
        <taxon>Ktedonobacteria</taxon>
        <taxon>Ktedonobacterales</taxon>
        <taxon>Thermosporotrichaceae</taxon>
        <taxon>Thermosporothrix</taxon>
    </lineage>
</organism>
<keyword evidence="1" id="KW-0812">Transmembrane</keyword>
<evidence type="ECO:0000313" key="3">
    <source>
        <dbReference type="Proteomes" id="UP000248806"/>
    </source>
</evidence>
<name>A0A326TUL9_THEHA</name>
<keyword evidence="1" id="KW-1133">Transmembrane helix</keyword>